<accession>A0A5J4NEF6</accession>
<evidence type="ECO:0000313" key="3">
    <source>
        <dbReference type="Proteomes" id="UP000324629"/>
    </source>
</evidence>
<dbReference type="AlphaFoldDB" id="A0A5J4NEF6"/>
<feature type="signal peptide" evidence="1">
    <location>
        <begin position="1"/>
        <end position="16"/>
    </location>
</feature>
<dbReference type="EMBL" id="QNGE01003467">
    <property type="protein sequence ID" value="KAA3674006.1"/>
    <property type="molecule type" value="Genomic_DNA"/>
</dbReference>
<organism evidence="2 3">
    <name type="scientific">Paragonimus westermani</name>
    <dbReference type="NCBI Taxonomy" id="34504"/>
    <lineage>
        <taxon>Eukaryota</taxon>
        <taxon>Metazoa</taxon>
        <taxon>Spiralia</taxon>
        <taxon>Lophotrochozoa</taxon>
        <taxon>Platyhelminthes</taxon>
        <taxon>Trematoda</taxon>
        <taxon>Digenea</taxon>
        <taxon>Plagiorchiida</taxon>
        <taxon>Troglotremata</taxon>
        <taxon>Troglotrematidae</taxon>
        <taxon>Paragonimus</taxon>
    </lineage>
</organism>
<keyword evidence="1" id="KW-0732">Signal</keyword>
<keyword evidence="3" id="KW-1185">Reference proteome</keyword>
<evidence type="ECO:0000313" key="2">
    <source>
        <dbReference type="EMBL" id="KAA3674006.1"/>
    </source>
</evidence>
<dbReference type="Proteomes" id="UP000324629">
    <property type="component" value="Unassembled WGS sequence"/>
</dbReference>
<evidence type="ECO:0000256" key="1">
    <source>
        <dbReference type="SAM" id="SignalP"/>
    </source>
</evidence>
<name>A0A5J4NEF6_9TREM</name>
<reference evidence="2 3" key="1">
    <citation type="journal article" date="2019" name="Gigascience">
        <title>Whole-genome sequence of the oriental lung fluke Paragonimus westermani.</title>
        <authorList>
            <person name="Oey H."/>
            <person name="Zakrzewski M."/>
            <person name="Narain K."/>
            <person name="Devi K.R."/>
            <person name="Agatsuma T."/>
            <person name="Nawaratna S."/>
            <person name="Gobert G.N."/>
            <person name="Jones M.K."/>
            <person name="Ragan M.A."/>
            <person name="McManus D.P."/>
            <person name="Krause L."/>
        </authorList>
    </citation>
    <scope>NUCLEOTIDE SEQUENCE [LARGE SCALE GENOMIC DNA]</scope>
    <source>
        <strain evidence="2 3">IND2009</strain>
    </source>
</reference>
<gene>
    <name evidence="2" type="ORF">DEA37_0011324</name>
</gene>
<sequence length="53" mass="6324">MLFICICVGLFVLSKPLIEKPLIRFLFGEQLNFCNYTYVPADHHYRRPDKIYS</sequence>
<feature type="chain" id="PRO_5023819386" evidence="1">
    <location>
        <begin position="17"/>
        <end position="53"/>
    </location>
</feature>
<comment type="caution">
    <text evidence="2">The sequence shown here is derived from an EMBL/GenBank/DDBJ whole genome shotgun (WGS) entry which is preliminary data.</text>
</comment>
<protein>
    <submittedName>
        <fullName evidence="2">Uncharacterized protein</fullName>
    </submittedName>
</protein>
<proteinExistence type="predicted"/>